<keyword evidence="1" id="KW-0812">Transmembrane</keyword>
<feature type="transmembrane region" description="Helical" evidence="1">
    <location>
        <begin position="39"/>
        <end position="58"/>
    </location>
</feature>
<feature type="transmembrane region" description="Helical" evidence="1">
    <location>
        <begin position="145"/>
        <end position="165"/>
    </location>
</feature>
<sequence>MLANPWHRAMWSGAALLLALPFLAMQVTGEVRWSPADFLVAAILLGGVCGIYEVATVWQANRSYRLGVGLALFTALSLIWVNLAVGMIGSEANPANLVFAGVLLVAAGGAIGAGRRPEALSRAMAATAGAQALTALVALKAGAEPLATVAIAVFTGMWLASAWLLRRAA</sequence>
<gene>
    <name evidence="2" type="ORF">PQ455_12605</name>
</gene>
<organism evidence="2 3">
    <name type="scientific">Sphingomonas naphthae</name>
    <dbReference type="NCBI Taxonomy" id="1813468"/>
    <lineage>
        <taxon>Bacteria</taxon>
        <taxon>Pseudomonadati</taxon>
        <taxon>Pseudomonadota</taxon>
        <taxon>Alphaproteobacteria</taxon>
        <taxon>Sphingomonadales</taxon>
        <taxon>Sphingomonadaceae</taxon>
        <taxon>Sphingomonas</taxon>
    </lineage>
</organism>
<feature type="transmembrane region" description="Helical" evidence="1">
    <location>
        <begin position="95"/>
        <end position="113"/>
    </location>
</feature>
<protein>
    <submittedName>
        <fullName evidence="2">Uncharacterized protein</fullName>
    </submittedName>
</protein>
<reference evidence="2 3" key="1">
    <citation type="submission" date="2023-02" db="EMBL/GenBank/DDBJ databases">
        <title>Genome sequence of Sphingomonas naphthae.</title>
        <authorList>
            <person name="Kim S."/>
            <person name="Heo J."/>
            <person name="Kwon S.-W."/>
        </authorList>
    </citation>
    <scope>NUCLEOTIDE SEQUENCE [LARGE SCALE GENOMIC DNA]</scope>
    <source>
        <strain evidence="2 3">KACC 18716</strain>
    </source>
</reference>
<dbReference type="Proteomes" id="UP001220395">
    <property type="component" value="Chromosome"/>
</dbReference>
<keyword evidence="1" id="KW-0472">Membrane</keyword>
<dbReference type="EMBL" id="CP117411">
    <property type="protein sequence ID" value="WCT72473.1"/>
    <property type="molecule type" value="Genomic_DNA"/>
</dbReference>
<evidence type="ECO:0000313" key="2">
    <source>
        <dbReference type="EMBL" id="WCT72473.1"/>
    </source>
</evidence>
<accession>A0ABY7THV8</accession>
<keyword evidence="1" id="KW-1133">Transmembrane helix</keyword>
<evidence type="ECO:0000256" key="1">
    <source>
        <dbReference type="SAM" id="Phobius"/>
    </source>
</evidence>
<feature type="transmembrane region" description="Helical" evidence="1">
    <location>
        <begin position="120"/>
        <end position="139"/>
    </location>
</feature>
<keyword evidence="3" id="KW-1185">Reference proteome</keyword>
<dbReference type="RefSeq" id="WP_273686434.1">
    <property type="nucleotide sequence ID" value="NZ_CP117411.1"/>
</dbReference>
<proteinExistence type="predicted"/>
<name>A0ABY7THV8_9SPHN</name>
<evidence type="ECO:0000313" key="3">
    <source>
        <dbReference type="Proteomes" id="UP001220395"/>
    </source>
</evidence>
<feature type="transmembrane region" description="Helical" evidence="1">
    <location>
        <begin position="70"/>
        <end position="89"/>
    </location>
</feature>